<keyword evidence="2" id="KW-1185">Reference proteome</keyword>
<name>A0A364JUN7_9HYPH</name>
<dbReference type="AlphaFoldDB" id="A0A364JUN7"/>
<sequence length="150" mass="15937">MRTHGVVMPTPAFHDDPGLFERVEDLAFEEFVAQASIEALDVAILPWASGCDVGSLRPDGGDPVLHGRGDELRAVVGTDVLRHAAQDEQVGQDVDDVGGVELAIDADRQRLMRELVDHVKHAVLPSVMSAVLDEVVGPDMVGPLGAQADA</sequence>
<reference evidence="1 2" key="1">
    <citation type="submission" date="2018-06" db="EMBL/GenBank/DDBJ databases">
        <title>Genomic Encyclopedia of Type Strains, Phase IV (KMG-IV): sequencing the most valuable type-strain genomes for metagenomic binning, comparative biology and taxonomic classification.</title>
        <authorList>
            <person name="Goeker M."/>
        </authorList>
    </citation>
    <scope>NUCLEOTIDE SEQUENCE [LARGE SCALE GENOMIC DNA]</scope>
    <source>
        <strain evidence="1 2">DSM 26720</strain>
    </source>
</reference>
<evidence type="ECO:0000313" key="2">
    <source>
        <dbReference type="Proteomes" id="UP000249453"/>
    </source>
</evidence>
<dbReference type="EMBL" id="QLMK01000008">
    <property type="protein sequence ID" value="RAK27853.1"/>
    <property type="molecule type" value="Genomic_DNA"/>
</dbReference>
<gene>
    <name evidence="1" type="ORF">C7374_10858</name>
</gene>
<dbReference type="Proteomes" id="UP000249453">
    <property type="component" value="Unassembled WGS sequence"/>
</dbReference>
<protein>
    <submittedName>
        <fullName evidence="1">Uncharacterized protein</fullName>
    </submittedName>
</protein>
<evidence type="ECO:0000313" key="1">
    <source>
        <dbReference type="EMBL" id="RAK27853.1"/>
    </source>
</evidence>
<organism evidence="1 2">
    <name type="scientific">Falsochrobactrum ovis</name>
    <dbReference type="NCBI Taxonomy" id="1293442"/>
    <lineage>
        <taxon>Bacteria</taxon>
        <taxon>Pseudomonadati</taxon>
        <taxon>Pseudomonadota</taxon>
        <taxon>Alphaproteobacteria</taxon>
        <taxon>Hyphomicrobiales</taxon>
        <taxon>Brucellaceae</taxon>
        <taxon>Falsochrobactrum</taxon>
    </lineage>
</organism>
<comment type="caution">
    <text evidence="1">The sequence shown here is derived from an EMBL/GenBank/DDBJ whole genome shotgun (WGS) entry which is preliminary data.</text>
</comment>
<accession>A0A364JUN7</accession>
<proteinExistence type="predicted"/>